<dbReference type="EMBL" id="CP136336">
    <property type="protein sequence ID" value="WOB06002.1"/>
    <property type="molecule type" value="Genomic_DNA"/>
</dbReference>
<name>A0ABZ0CLZ2_9BURK</name>
<feature type="region of interest" description="Disordered" evidence="1">
    <location>
        <begin position="17"/>
        <end position="42"/>
    </location>
</feature>
<proteinExistence type="predicted"/>
<feature type="compositionally biased region" description="Low complexity" evidence="1">
    <location>
        <begin position="225"/>
        <end position="234"/>
    </location>
</feature>
<evidence type="ECO:0000256" key="2">
    <source>
        <dbReference type="SAM" id="Phobius"/>
    </source>
</evidence>
<dbReference type="Proteomes" id="UP001303946">
    <property type="component" value="Chromosome"/>
</dbReference>
<feature type="region of interest" description="Disordered" evidence="1">
    <location>
        <begin position="78"/>
        <end position="116"/>
    </location>
</feature>
<gene>
    <name evidence="3" type="ORF">RXV79_13830</name>
</gene>
<feature type="compositionally biased region" description="Basic and acidic residues" evidence="1">
    <location>
        <begin position="241"/>
        <end position="252"/>
    </location>
</feature>
<evidence type="ECO:0000256" key="1">
    <source>
        <dbReference type="SAM" id="MobiDB-lite"/>
    </source>
</evidence>
<sequence length="252" mass="26972">MADDACAPITAEMQEAAQADADRFYGDTPVPPWPSGHDDNAPSPWPWGLAGAVLLLGAAAAFVATRYVDDLTTPRSAHITPTREATSPTGDPDEDLIDEPVPASRPAGQAPMQPGSRQFTVSHQRREWRIEAHGASRLLVAQRLAEATGSSLRGDLSLLDATRPLDLQWQGRRAAQAWQAVLGQELSFLTQCSGSRCRVWLLQAGNPDDIVFRLPPQRPVIPLPSADASGAAAAITTRQSDSADPRVAAHHD</sequence>
<accession>A0ABZ0CLZ2</accession>
<keyword evidence="2" id="KW-0812">Transmembrane</keyword>
<evidence type="ECO:0000313" key="4">
    <source>
        <dbReference type="Proteomes" id="UP001303946"/>
    </source>
</evidence>
<keyword evidence="4" id="KW-1185">Reference proteome</keyword>
<reference evidence="3 4" key="1">
    <citation type="submission" date="2023-10" db="EMBL/GenBank/DDBJ databases">
        <title>Bacteria for the degradation of biodegradable plastic PBAT(Polybutylene adipate terephthalate).</title>
        <authorList>
            <person name="Weon H.-Y."/>
            <person name="Yeon J."/>
        </authorList>
    </citation>
    <scope>NUCLEOTIDE SEQUENCE [LARGE SCALE GENOMIC DNA]</scope>
    <source>
        <strain evidence="3 4">SBD 7-3</strain>
    </source>
</reference>
<feature type="transmembrane region" description="Helical" evidence="2">
    <location>
        <begin position="45"/>
        <end position="68"/>
    </location>
</feature>
<keyword evidence="2" id="KW-0472">Membrane</keyword>
<dbReference type="RefSeq" id="WP_316698194.1">
    <property type="nucleotide sequence ID" value="NZ_CP136336.1"/>
</dbReference>
<feature type="region of interest" description="Disordered" evidence="1">
    <location>
        <begin position="224"/>
        <end position="252"/>
    </location>
</feature>
<protein>
    <submittedName>
        <fullName evidence="3">Uncharacterized protein</fullName>
    </submittedName>
</protein>
<evidence type="ECO:0000313" key="3">
    <source>
        <dbReference type="EMBL" id="WOB06002.1"/>
    </source>
</evidence>
<organism evidence="3 4">
    <name type="scientific">Piscinibacter gummiphilus</name>
    <dbReference type="NCBI Taxonomy" id="946333"/>
    <lineage>
        <taxon>Bacteria</taxon>
        <taxon>Pseudomonadati</taxon>
        <taxon>Pseudomonadota</taxon>
        <taxon>Betaproteobacteria</taxon>
        <taxon>Burkholderiales</taxon>
        <taxon>Sphaerotilaceae</taxon>
        <taxon>Piscinibacter</taxon>
    </lineage>
</organism>
<keyword evidence="2" id="KW-1133">Transmembrane helix</keyword>